<dbReference type="Gene3D" id="3.40.50.180">
    <property type="entry name" value="Methylesterase CheB, C-terminal domain"/>
    <property type="match status" value="1"/>
</dbReference>
<dbReference type="CDD" id="cd16434">
    <property type="entry name" value="CheB-CheR_fusion"/>
    <property type="match status" value="1"/>
</dbReference>
<dbReference type="InterPro" id="IPR035965">
    <property type="entry name" value="PAS-like_dom_sf"/>
</dbReference>
<keyword evidence="5" id="KW-0547">Nucleotide-binding</keyword>
<evidence type="ECO:0000256" key="6">
    <source>
        <dbReference type="ARBA" id="ARBA00022777"/>
    </source>
</evidence>
<dbReference type="SUPFAM" id="SSF52738">
    <property type="entry name" value="Methylesterase CheB, C-terminal domain"/>
    <property type="match status" value="1"/>
</dbReference>
<dbReference type="GO" id="GO:0005524">
    <property type="term" value="F:ATP binding"/>
    <property type="evidence" value="ECO:0007669"/>
    <property type="project" value="UniProtKB-KW"/>
</dbReference>
<evidence type="ECO:0000256" key="9">
    <source>
        <dbReference type="SAM" id="Coils"/>
    </source>
</evidence>
<dbReference type="Pfam" id="PF01339">
    <property type="entry name" value="CheB_methylest"/>
    <property type="match status" value="1"/>
</dbReference>
<dbReference type="GO" id="GO:0004673">
    <property type="term" value="F:protein histidine kinase activity"/>
    <property type="evidence" value="ECO:0007669"/>
    <property type="project" value="UniProtKB-EC"/>
</dbReference>
<feature type="domain" description="CheB-type methylesterase" evidence="10">
    <location>
        <begin position="7"/>
        <end position="195"/>
    </location>
</feature>
<dbReference type="SMART" id="SM00911">
    <property type="entry name" value="HWE_HK"/>
    <property type="match status" value="1"/>
</dbReference>
<evidence type="ECO:0000256" key="3">
    <source>
        <dbReference type="ARBA" id="ARBA00022553"/>
    </source>
</evidence>
<keyword evidence="8" id="KW-0145">Chemotaxis</keyword>
<keyword evidence="8" id="KW-0378">Hydrolase</keyword>
<gene>
    <name evidence="12" type="ORF">ABEG18_01620</name>
</gene>
<keyword evidence="3" id="KW-0597">Phosphoprotein</keyword>
<evidence type="ECO:0000256" key="4">
    <source>
        <dbReference type="ARBA" id="ARBA00022679"/>
    </source>
</evidence>
<dbReference type="InterPro" id="IPR050903">
    <property type="entry name" value="Bact_Chemotaxis_MeTrfase"/>
</dbReference>
<reference evidence="12" key="1">
    <citation type="submission" date="2024-05" db="EMBL/GenBank/DDBJ databases">
        <authorList>
            <person name="Kim S."/>
            <person name="Heo J."/>
            <person name="Choi H."/>
            <person name="Choi Y."/>
            <person name="Kwon S.-W."/>
            <person name="Kim Y."/>
        </authorList>
    </citation>
    <scope>NUCLEOTIDE SEQUENCE</scope>
    <source>
        <strain evidence="12">KACC 23698</strain>
    </source>
</reference>
<organism evidence="12">
    <name type="scientific">Alsobacter sp. KACC 23698</name>
    <dbReference type="NCBI Taxonomy" id="3149229"/>
    <lineage>
        <taxon>Bacteria</taxon>
        <taxon>Pseudomonadati</taxon>
        <taxon>Pseudomonadota</taxon>
        <taxon>Alphaproteobacteria</taxon>
        <taxon>Hyphomicrobiales</taxon>
        <taxon>Alsobacteraceae</taxon>
        <taxon>Alsobacter</taxon>
    </lineage>
</organism>
<comment type="catalytic activity">
    <reaction evidence="1">
        <text>ATP + protein L-histidine = ADP + protein N-phospho-L-histidine.</text>
        <dbReference type="EC" id="2.7.13.3"/>
    </reaction>
</comment>
<keyword evidence="6" id="KW-0418">Kinase</keyword>
<feature type="active site" evidence="8">
    <location>
        <position position="43"/>
    </location>
</feature>
<dbReference type="Gene3D" id="3.30.450.20">
    <property type="entry name" value="PAS domain"/>
    <property type="match status" value="1"/>
</dbReference>
<dbReference type="SUPFAM" id="SSF55874">
    <property type="entry name" value="ATPase domain of HSP90 chaperone/DNA topoisomerase II/histidine kinase"/>
    <property type="match status" value="1"/>
</dbReference>
<dbReference type="SUPFAM" id="SSF55785">
    <property type="entry name" value="PYP-like sensor domain (PAS domain)"/>
    <property type="match status" value="1"/>
</dbReference>
<keyword evidence="9" id="KW-0175">Coiled coil</keyword>
<evidence type="ECO:0000259" key="10">
    <source>
        <dbReference type="PROSITE" id="PS50122"/>
    </source>
</evidence>
<dbReference type="AlphaFoldDB" id="A0AAU7JGX8"/>
<dbReference type="GO" id="GO:0008757">
    <property type="term" value="F:S-adenosylmethionine-dependent methyltransferase activity"/>
    <property type="evidence" value="ECO:0007669"/>
    <property type="project" value="InterPro"/>
</dbReference>
<keyword evidence="4" id="KW-0808">Transferase</keyword>
<dbReference type="SUPFAM" id="SSF47757">
    <property type="entry name" value="Chemotaxis receptor methyltransferase CheR, N-terminal domain"/>
    <property type="match status" value="1"/>
</dbReference>
<evidence type="ECO:0000313" key="12">
    <source>
        <dbReference type="EMBL" id="XBO39513.1"/>
    </source>
</evidence>
<evidence type="ECO:0000256" key="8">
    <source>
        <dbReference type="PROSITE-ProRule" id="PRU00050"/>
    </source>
</evidence>
<keyword evidence="7" id="KW-0067">ATP-binding</keyword>
<feature type="domain" description="CheR-type methyltransferase" evidence="11">
    <location>
        <begin position="221"/>
        <end position="480"/>
    </location>
</feature>
<dbReference type="InterPro" id="IPR022641">
    <property type="entry name" value="CheR_N"/>
</dbReference>
<dbReference type="InterPro" id="IPR000673">
    <property type="entry name" value="Sig_transdc_resp-reg_Me-estase"/>
</dbReference>
<sequence length="1034" mass="113611">MATPSKPFPIVGIGSSAGGVEALGSFFSGAPEAGGIAYVVVTHLSPDYKTLLPEILGRHTSMPVTLARQGAEVQPNRVYVLPADAILGIDRGRLTIRRQSKDHRERKPIDIFLSSLAVDQGEYAAGVILSGRDGDGTLGIKAIKERGGLTMAQASGANGPSHPEMPESAISTGLVDLAIPAEQMGGKLLEFARGFALLDAGALEQPGSSADKEWATAHDTICAILRDQVGHDFRGYKAKTFMRRVQRRMQVTQARSISDYVATLRKDLKEVSALFRDLLINVTNFFRDAEAFEALEKLVFPKLFEGRGPGDTIRIWVPGCATGEEAYTIAMLARERLDGMTARPQVQIFATDIDERALAVARAARYPAALLDSVSKERRESFFVADGGSYQISRDVRDLCIFSPHSVIRDPPFSRMDLVSCRNLLIYFGPDIQSQVIPTFYYSLRPGGFLFLGTSETVSQFGDLFTAVDKKQRIFRRRDDVVGVNGLSRSVRGMTAMIEASQTGQPRSQLAGVAIRQSVERQVVERHAPAHVLVNNQGDVVFYSGRTGKYLEPAPGLPSRQLIGMTKKGLRLELRTALQTAMETGHVVVRPGAAVEGEDGRVQMVTLTVEPLAERRDNESLFLVLFSDEGPMLSREQAEARTVLHGQDAASHLEAELRETRERLQALIEEYETALEELKSSNEELVSVNEELQSSNEELEASKEELQSLNEELHTVNSELHGKLDQLDRANSDLSNLFASTQIATVFLDRNLVIRSFTPDVKRIFSILPTDKGRPLSDLSSRLPLPDLAADVQSVLASGESIERQIADESANVYFLLRLIPYRNSDVQVQGVVVTFVDVTTLVQSEKQQRVLVAELNHRVKNMLAIVIAIAGQMATPGQSLAHYKTALIERLRAMARSYGAISRERWVDVSLANIVKDELEPFGLDRVSLDGPALRVRPRQALSLGMVLHELATNAGKYGALSRAEGRVQVMWSSQDGRLTLRWREQGGPSAAVPQETGFGMHLIQREIGYTLRGSSEFKFDPTGLSVTLTCPL</sequence>
<feature type="active site" evidence="8">
    <location>
        <position position="135"/>
    </location>
</feature>
<feature type="coiled-coil region" evidence="9">
    <location>
        <begin position="650"/>
        <end position="719"/>
    </location>
</feature>
<proteinExistence type="predicted"/>
<name>A0AAU7JGX8_9HYPH</name>
<dbReference type="PANTHER" id="PTHR24422:SF27">
    <property type="entry name" value="PROTEIN-GLUTAMATE O-METHYLTRANSFERASE"/>
    <property type="match status" value="1"/>
</dbReference>
<dbReference type="GO" id="GO:0032259">
    <property type="term" value="P:methylation"/>
    <property type="evidence" value="ECO:0007669"/>
    <property type="project" value="UniProtKB-KW"/>
</dbReference>
<dbReference type="SMART" id="SM00138">
    <property type="entry name" value="MeTrc"/>
    <property type="match status" value="1"/>
</dbReference>
<dbReference type="Pfam" id="PF07536">
    <property type="entry name" value="HWE_HK"/>
    <property type="match status" value="1"/>
</dbReference>
<dbReference type="Gene3D" id="3.40.50.150">
    <property type="entry name" value="Vaccinia Virus protein VP39"/>
    <property type="match status" value="1"/>
</dbReference>
<dbReference type="PANTHER" id="PTHR24422">
    <property type="entry name" value="CHEMOTAXIS PROTEIN METHYLTRANSFERASE"/>
    <property type="match status" value="1"/>
</dbReference>
<dbReference type="InterPro" id="IPR029063">
    <property type="entry name" value="SAM-dependent_MTases_sf"/>
</dbReference>
<dbReference type="Gene3D" id="3.30.565.10">
    <property type="entry name" value="Histidine kinase-like ATPase, C-terminal domain"/>
    <property type="match status" value="1"/>
</dbReference>
<protein>
    <recommendedName>
        <fullName evidence="2">histidine kinase</fullName>
        <ecNumber evidence="2">2.7.13.3</ecNumber>
    </recommendedName>
</protein>
<dbReference type="GO" id="GO:0005737">
    <property type="term" value="C:cytoplasm"/>
    <property type="evidence" value="ECO:0007669"/>
    <property type="project" value="InterPro"/>
</dbReference>
<dbReference type="Pfam" id="PF01739">
    <property type="entry name" value="CheR"/>
    <property type="match status" value="1"/>
</dbReference>
<evidence type="ECO:0000256" key="5">
    <source>
        <dbReference type="ARBA" id="ARBA00022741"/>
    </source>
</evidence>
<dbReference type="SUPFAM" id="SSF53335">
    <property type="entry name" value="S-adenosyl-L-methionine-dependent methyltransferases"/>
    <property type="match status" value="1"/>
</dbReference>
<accession>A0AAU7JGX8</accession>
<dbReference type="RefSeq" id="WP_406856358.1">
    <property type="nucleotide sequence ID" value="NZ_CP157484.1"/>
</dbReference>
<evidence type="ECO:0000259" key="11">
    <source>
        <dbReference type="PROSITE" id="PS50123"/>
    </source>
</evidence>
<dbReference type="InterPro" id="IPR035909">
    <property type="entry name" value="CheB_C"/>
</dbReference>
<dbReference type="GO" id="GO:0006935">
    <property type="term" value="P:chemotaxis"/>
    <property type="evidence" value="ECO:0007669"/>
    <property type="project" value="UniProtKB-UniRule"/>
</dbReference>
<keyword evidence="12" id="KW-0489">Methyltransferase</keyword>
<dbReference type="EC" id="2.7.13.3" evidence="2"/>
<dbReference type="PROSITE" id="PS50123">
    <property type="entry name" value="CHER"/>
    <property type="match status" value="1"/>
</dbReference>
<dbReference type="GO" id="GO:0008984">
    <property type="term" value="F:protein-glutamate methylesterase activity"/>
    <property type="evidence" value="ECO:0007669"/>
    <property type="project" value="InterPro"/>
</dbReference>
<dbReference type="EMBL" id="CP157484">
    <property type="protein sequence ID" value="XBO39513.1"/>
    <property type="molecule type" value="Genomic_DNA"/>
</dbReference>
<dbReference type="Pfam" id="PF13596">
    <property type="entry name" value="PAS_10"/>
    <property type="match status" value="1"/>
</dbReference>
<dbReference type="InterPro" id="IPR036890">
    <property type="entry name" value="HATPase_C_sf"/>
</dbReference>
<dbReference type="InterPro" id="IPR000780">
    <property type="entry name" value="CheR_MeTrfase"/>
</dbReference>
<evidence type="ECO:0000256" key="1">
    <source>
        <dbReference type="ARBA" id="ARBA00000085"/>
    </source>
</evidence>
<dbReference type="PRINTS" id="PR00996">
    <property type="entry name" value="CHERMTFRASE"/>
</dbReference>
<evidence type="ECO:0000256" key="2">
    <source>
        <dbReference type="ARBA" id="ARBA00012438"/>
    </source>
</evidence>
<dbReference type="InterPro" id="IPR022642">
    <property type="entry name" value="CheR_C"/>
</dbReference>
<dbReference type="GO" id="GO:0000156">
    <property type="term" value="F:phosphorelay response regulator activity"/>
    <property type="evidence" value="ECO:0007669"/>
    <property type="project" value="InterPro"/>
</dbReference>
<dbReference type="Pfam" id="PF03705">
    <property type="entry name" value="CheR_N"/>
    <property type="match status" value="1"/>
</dbReference>
<dbReference type="PROSITE" id="PS50122">
    <property type="entry name" value="CHEB"/>
    <property type="match status" value="1"/>
</dbReference>
<evidence type="ECO:0000256" key="7">
    <source>
        <dbReference type="ARBA" id="ARBA00022840"/>
    </source>
</evidence>
<dbReference type="InterPro" id="IPR011102">
    <property type="entry name" value="Sig_transdc_His_kinase_HWE"/>
</dbReference>
<feature type="active site" evidence="8">
    <location>
        <position position="16"/>
    </location>
</feature>